<protein>
    <submittedName>
        <fullName evidence="9">Putative siderophore transport system permease protein YfiZ</fullName>
    </submittedName>
</protein>
<evidence type="ECO:0000313" key="9">
    <source>
        <dbReference type="EMBL" id="SMX51066.1"/>
    </source>
</evidence>
<evidence type="ECO:0000256" key="3">
    <source>
        <dbReference type="ARBA" id="ARBA00022448"/>
    </source>
</evidence>
<evidence type="ECO:0000256" key="8">
    <source>
        <dbReference type="SAM" id="Phobius"/>
    </source>
</evidence>
<evidence type="ECO:0000256" key="7">
    <source>
        <dbReference type="ARBA" id="ARBA00023136"/>
    </source>
</evidence>
<dbReference type="PANTHER" id="PTHR30472:SF1">
    <property type="entry name" value="FE(3+) DICITRATE TRANSPORT SYSTEM PERMEASE PROTEIN FECC-RELATED"/>
    <property type="match status" value="1"/>
</dbReference>
<feature type="transmembrane region" description="Helical" evidence="8">
    <location>
        <begin position="199"/>
        <end position="221"/>
    </location>
</feature>
<dbReference type="RefSeq" id="WP_235823941.1">
    <property type="nucleotide sequence ID" value="NZ_FXYE01000004.1"/>
</dbReference>
<evidence type="ECO:0000256" key="1">
    <source>
        <dbReference type="ARBA" id="ARBA00004651"/>
    </source>
</evidence>
<organism evidence="9 10">
    <name type="scientific">Actibacterium lipolyticum</name>
    <dbReference type="NCBI Taxonomy" id="1524263"/>
    <lineage>
        <taxon>Bacteria</taxon>
        <taxon>Pseudomonadati</taxon>
        <taxon>Pseudomonadota</taxon>
        <taxon>Alphaproteobacteria</taxon>
        <taxon>Rhodobacterales</taxon>
        <taxon>Roseobacteraceae</taxon>
        <taxon>Actibacterium</taxon>
    </lineage>
</organism>
<dbReference type="InterPro" id="IPR000522">
    <property type="entry name" value="ABC_transptr_permease_BtuC"/>
</dbReference>
<keyword evidence="3" id="KW-0813">Transport</keyword>
<dbReference type="Pfam" id="PF01032">
    <property type="entry name" value="FecCD"/>
    <property type="match status" value="1"/>
</dbReference>
<dbReference type="CDD" id="cd06550">
    <property type="entry name" value="TM_ABC_iron-siderophores_like"/>
    <property type="match status" value="1"/>
</dbReference>
<evidence type="ECO:0000313" key="10">
    <source>
        <dbReference type="Proteomes" id="UP000202922"/>
    </source>
</evidence>
<sequence>MNRPLPMRFVGLAAAMLALFGALAAHLAIGVSLIPLPDIAAALFRFDPDSYDHTVLRLQRLPRALIAAYAGAAMAVAGVVLQGLTRNPLAAPATLGINAGAALAVVLGSQLFGLGLWAQGLAAFAGGAAGFWLSFGVARLTGLSRDPRGLALILSGALVSMLLVGVTNAVLLADPQRRSDLLGWIAGNINHVYADRLYAFWWAGAFAFLLLMVLARPLTLIQLGHDKAASAGVRVALVTRAALGAVALAAASAVAICGPVGFVGLVVPHIARPLVGASMRMLLPVCALMGATLCLLADLGARTLFLPYILHTGIVLDLLGGVVFAVIVKRVYLRPGAERPV</sequence>
<dbReference type="AlphaFoldDB" id="A0A238L9S5"/>
<keyword evidence="5 8" id="KW-0812">Transmembrane</keyword>
<dbReference type="PANTHER" id="PTHR30472">
    <property type="entry name" value="FERRIC ENTEROBACTIN TRANSPORT SYSTEM PERMEASE PROTEIN"/>
    <property type="match status" value="1"/>
</dbReference>
<feature type="transmembrane region" description="Helical" evidence="8">
    <location>
        <begin position="150"/>
        <end position="173"/>
    </location>
</feature>
<feature type="transmembrane region" description="Helical" evidence="8">
    <location>
        <begin position="93"/>
        <end position="112"/>
    </location>
</feature>
<comment type="subcellular location">
    <subcellularLocation>
        <location evidence="1">Cell membrane</location>
        <topology evidence="1">Multi-pass membrane protein</topology>
    </subcellularLocation>
</comment>
<keyword evidence="4" id="KW-1003">Cell membrane</keyword>
<feature type="transmembrane region" description="Helical" evidence="8">
    <location>
        <begin position="61"/>
        <end position="81"/>
    </location>
</feature>
<comment type="similarity">
    <text evidence="2">Belongs to the binding-protein-dependent transport system permease family. FecCD subfamily.</text>
</comment>
<dbReference type="GO" id="GO:0022857">
    <property type="term" value="F:transmembrane transporter activity"/>
    <property type="evidence" value="ECO:0007669"/>
    <property type="project" value="InterPro"/>
</dbReference>
<feature type="transmembrane region" description="Helical" evidence="8">
    <location>
        <begin position="308"/>
        <end position="328"/>
    </location>
</feature>
<reference evidence="10" key="1">
    <citation type="submission" date="2017-05" db="EMBL/GenBank/DDBJ databases">
        <authorList>
            <person name="Rodrigo-Torres L."/>
            <person name="Arahal R. D."/>
            <person name="Lucena T."/>
        </authorList>
    </citation>
    <scope>NUCLEOTIDE SEQUENCE [LARGE SCALE GENOMIC DNA]</scope>
    <source>
        <strain evidence="10">CECT 8621</strain>
    </source>
</reference>
<dbReference type="EMBL" id="FXYE01000004">
    <property type="protein sequence ID" value="SMX51066.1"/>
    <property type="molecule type" value="Genomic_DNA"/>
</dbReference>
<keyword evidence="10" id="KW-1185">Reference proteome</keyword>
<dbReference type="Proteomes" id="UP000202922">
    <property type="component" value="Unassembled WGS sequence"/>
</dbReference>
<dbReference type="SUPFAM" id="SSF81345">
    <property type="entry name" value="ABC transporter involved in vitamin B12 uptake, BtuC"/>
    <property type="match status" value="1"/>
</dbReference>
<evidence type="ECO:0000256" key="2">
    <source>
        <dbReference type="ARBA" id="ARBA00007935"/>
    </source>
</evidence>
<dbReference type="Gene3D" id="1.10.3470.10">
    <property type="entry name" value="ABC transporter involved in vitamin B12 uptake, BtuC"/>
    <property type="match status" value="1"/>
</dbReference>
<feature type="transmembrane region" description="Helical" evidence="8">
    <location>
        <begin position="242"/>
        <end position="271"/>
    </location>
</feature>
<keyword evidence="7 8" id="KW-0472">Membrane</keyword>
<evidence type="ECO:0000256" key="4">
    <source>
        <dbReference type="ARBA" id="ARBA00022475"/>
    </source>
</evidence>
<evidence type="ECO:0000256" key="6">
    <source>
        <dbReference type="ARBA" id="ARBA00022989"/>
    </source>
</evidence>
<gene>
    <name evidence="9" type="primary">yfiZ</name>
    <name evidence="9" type="ORF">COL8621_03596</name>
</gene>
<evidence type="ECO:0000256" key="5">
    <source>
        <dbReference type="ARBA" id="ARBA00022692"/>
    </source>
</evidence>
<dbReference type="InterPro" id="IPR037294">
    <property type="entry name" value="ABC_BtuC-like"/>
</dbReference>
<proteinExistence type="inferred from homology"/>
<name>A0A238L9S5_9RHOB</name>
<keyword evidence="6 8" id="KW-1133">Transmembrane helix</keyword>
<dbReference type="GO" id="GO:0005886">
    <property type="term" value="C:plasma membrane"/>
    <property type="evidence" value="ECO:0007669"/>
    <property type="project" value="UniProtKB-SubCell"/>
</dbReference>
<accession>A0A238L9S5</accession>
<dbReference type="GO" id="GO:0033214">
    <property type="term" value="P:siderophore-iron import into cell"/>
    <property type="evidence" value="ECO:0007669"/>
    <property type="project" value="TreeGrafter"/>
</dbReference>
<feature type="transmembrane region" description="Helical" evidence="8">
    <location>
        <begin position="277"/>
        <end position="296"/>
    </location>
</feature>
<feature type="transmembrane region" description="Helical" evidence="8">
    <location>
        <begin position="118"/>
        <end position="138"/>
    </location>
</feature>